<reference evidence="2 3" key="1">
    <citation type="submission" date="2021-03" db="EMBL/GenBank/DDBJ databases">
        <title>Thermosipho ferrireducens sp.nov., an anaerobic thermophilic iron-reducing bacterium isolated from a deep-sea hydrothermal sulfide deposits.</title>
        <authorList>
            <person name="Zeng X."/>
            <person name="Chen Y."/>
            <person name="Shao Z."/>
        </authorList>
    </citation>
    <scope>NUCLEOTIDE SEQUENCE [LARGE SCALE GENOMIC DNA]</scope>
    <source>
        <strain evidence="2 3">JL129W03</strain>
    </source>
</reference>
<name>A0ABX7S442_9BACT</name>
<evidence type="ECO:0000256" key="1">
    <source>
        <dbReference type="SAM" id="Phobius"/>
    </source>
</evidence>
<dbReference type="Pfam" id="PF09527">
    <property type="entry name" value="ATPase_gene1"/>
    <property type="match status" value="1"/>
</dbReference>
<dbReference type="RefSeq" id="WP_207565902.1">
    <property type="nucleotide sequence ID" value="NZ_CP071446.1"/>
</dbReference>
<feature type="transmembrane region" description="Helical" evidence="1">
    <location>
        <begin position="12"/>
        <end position="36"/>
    </location>
</feature>
<gene>
    <name evidence="2" type="ORF">JYK00_05340</name>
</gene>
<protein>
    <submittedName>
        <fullName evidence="2">AtpZ/AtpI family protein</fullName>
    </submittedName>
</protein>
<sequence>MNKKSKNLGKELLKLNLITIFGASVAGNIIVGFFIGKLLDHLFKTEKIFVIIFLFLGAISGIYNGIRQLLKEVEKYDK</sequence>
<dbReference type="Proteomes" id="UP000671862">
    <property type="component" value="Chromosome"/>
</dbReference>
<evidence type="ECO:0000313" key="2">
    <source>
        <dbReference type="EMBL" id="QTA37177.1"/>
    </source>
</evidence>
<keyword evidence="1" id="KW-1133">Transmembrane helix</keyword>
<keyword evidence="1" id="KW-0472">Membrane</keyword>
<proteinExistence type="predicted"/>
<keyword evidence="1" id="KW-0812">Transmembrane</keyword>
<dbReference type="InterPro" id="IPR032820">
    <property type="entry name" value="ATPase_put"/>
</dbReference>
<feature type="transmembrane region" description="Helical" evidence="1">
    <location>
        <begin position="48"/>
        <end position="66"/>
    </location>
</feature>
<accession>A0ABX7S442</accession>
<organism evidence="2 3">
    <name type="scientific">Thermosipho ferrireducens</name>
    <dbReference type="NCBI Taxonomy" id="2571116"/>
    <lineage>
        <taxon>Bacteria</taxon>
        <taxon>Thermotogati</taxon>
        <taxon>Thermotogota</taxon>
        <taxon>Thermotogae</taxon>
        <taxon>Thermotogales</taxon>
        <taxon>Fervidobacteriaceae</taxon>
        <taxon>Thermosipho</taxon>
    </lineage>
</organism>
<dbReference type="EMBL" id="CP071446">
    <property type="protein sequence ID" value="QTA37177.1"/>
    <property type="molecule type" value="Genomic_DNA"/>
</dbReference>
<evidence type="ECO:0000313" key="3">
    <source>
        <dbReference type="Proteomes" id="UP000671862"/>
    </source>
</evidence>
<keyword evidence="3" id="KW-1185">Reference proteome</keyword>